<feature type="compositionally biased region" description="Low complexity" evidence="4">
    <location>
        <begin position="105"/>
        <end position="115"/>
    </location>
</feature>
<dbReference type="InterPro" id="IPR001895">
    <property type="entry name" value="RASGEF_cat_dom"/>
</dbReference>
<evidence type="ECO:0000256" key="3">
    <source>
        <dbReference type="PROSITE-ProRule" id="PRU00168"/>
    </source>
</evidence>
<name>A0AAJ7SNA6_PETMA</name>
<feature type="region of interest" description="Disordered" evidence="4">
    <location>
        <begin position="381"/>
        <end position="547"/>
    </location>
</feature>
<keyword evidence="1 3" id="KW-0344">Guanine-nucleotide releasing factor</keyword>
<dbReference type="SMART" id="SM00147">
    <property type="entry name" value="RasGEF"/>
    <property type="match status" value="1"/>
</dbReference>
<dbReference type="KEGG" id="pmrn:116938950"/>
<dbReference type="Gene3D" id="1.20.870.10">
    <property type="entry name" value="Son of sevenless (SoS) protein Chain: S domain 1"/>
    <property type="match status" value="1"/>
</dbReference>
<accession>A0AAJ7SNA6</accession>
<dbReference type="InterPro" id="IPR008937">
    <property type="entry name" value="Ras-like_GEF"/>
</dbReference>
<reference evidence="8" key="1">
    <citation type="submission" date="2025-08" db="UniProtKB">
        <authorList>
            <consortium name="RefSeq"/>
        </authorList>
    </citation>
    <scope>IDENTIFICATION</scope>
    <source>
        <tissue evidence="8">Sperm</tissue>
    </source>
</reference>
<evidence type="ECO:0000256" key="1">
    <source>
        <dbReference type="ARBA" id="ARBA00022658"/>
    </source>
</evidence>
<dbReference type="Proteomes" id="UP001318040">
    <property type="component" value="Chromosome 5"/>
</dbReference>
<dbReference type="PROSITE" id="PS50009">
    <property type="entry name" value="RASGEF_CAT"/>
    <property type="match status" value="1"/>
</dbReference>
<dbReference type="InterPro" id="IPR000651">
    <property type="entry name" value="Ras-like_Gua-exchang_fac_N"/>
</dbReference>
<dbReference type="InterPro" id="IPR036964">
    <property type="entry name" value="RASGEF_cat_dom_sf"/>
</dbReference>
<dbReference type="SMART" id="SM00229">
    <property type="entry name" value="RasGEFN"/>
    <property type="match status" value="1"/>
</dbReference>
<protein>
    <recommendedName>
        <fullName evidence="2">CRK SH3-binding GNRP</fullName>
    </recommendedName>
</protein>
<gene>
    <name evidence="8" type="primary">LOC116938950</name>
</gene>
<dbReference type="PANTHER" id="PTHR23113:SF224">
    <property type="entry name" value="RAP GUANINE NUCLEOTIDE EXCHANGE FACTOR 1"/>
    <property type="match status" value="1"/>
</dbReference>
<dbReference type="FunFam" id="1.10.840.10:FF:000009">
    <property type="entry name" value="rap guanine nucleotide exchange factor 1"/>
    <property type="match status" value="1"/>
</dbReference>
<dbReference type="SUPFAM" id="SSF48366">
    <property type="entry name" value="Ras GEF"/>
    <property type="match status" value="1"/>
</dbReference>
<feature type="region of interest" description="Disordered" evidence="4">
    <location>
        <begin position="1"/>
        <end position="27"/>
    </location>
</feature>
<dbReference type="GO" id="GO:0005085">
    <property type="term" value="F:guanyl-nucleotide exchange factor activity"/>
    <property type="evidence" value="ECO:0007669"/>
    <property type="project" value="UniProtKB-KW"/>
</dbReference>
<dbReference type="Pfam" id="PF00618">
    <property type="entry name" value="RasGEF_N"/>
    <property type="match status" value="1"/>
</dbReference>
<dbReference type="PANTHER" id="PTHR23113">
    <property type="entry name" value="GUANINE NUCLEOTIDE EXCHANGE FACTOR"/>
    <property type="match status" value="1"/>
</dbReference>
<dbReference type="AlphaFoldDB" id="A0AAJ7SNA6"/>
<feature type="region of interest" description="Disordered" evidence="4">
    <location>
        <begin position="105"/>
        <end position="127"/>
    </location>
</feature>
<dbReference type="Gene3D" id="1.10.840.10">
    <property type="entry name" value="Ras guanine-nucleotide exchange factors catalytic domain"/>
    <property type="match status" value="1"/>
</dbReference>
<feature type="domain" description="N-terminal Ras-GEF" evidence="6">
    <location>
        <begin position="574"/>
        <end position="696"/>
    </location>
</feature>
<keyword evidence="7" id="KW-1185">Reference proteome</keyword>
<evidence type="ECO:0000256" key="4">
    <source>
        <dbReference type="SAM" id="MobiDB-lite"/>
    </source>
</evidence>
<dbReference type="RefSeq" id="XP_032802603.1">
    <property type="nucleotide sequence ID" value="XM_032946712.1"/>
</dbReference>
<feature type="compositionally biased region" description="Gly residues" evidence="4">
    <location>
        <begin position="460"/>
        <end position="469"/>
    </location>
</feature>
<evidence type="ECO:0000259" key="5">
    <source>
        <dbReference type="PROSITE" id="PS50009"/>
    </source>
</evidence>
<dbReference type="CDD" id="cd00155">
    <property type="entry name" value="RasGEF"/>
    <property type="match status" value="1"/>
</dbReference>
<dbReference type="InterPro" id="IPR023578">
    <property type="entry name" value="Ras_GEF_dom_sf"/>
</dbReference>
<dbReference type="GO" id="GO:0005886">
    <property type="term" value="C:plasma membrane"/>
    <property type="evidence" value="ECO:0007669"/>
    <property type="project" value="TreeGrafter"/>
</dbReference>
<dbReference type="GO" id="GO:0007265">
    <property type="term" value="P:Ras protein signal transduction"/>
    <property type="evidence" value="ECO:0007669"/>
    <property type="project" value="TreeGrafter"/>
</dbReference>
<dbReference type="PROSITE" id="PS50212">
    <property type="entry name" value="RASGEF_NTER"/>
    <property type="match status" value="1"/>
</dbReference>
<evidence type="ECO:0000313" key="7">
    <source>
        <dbReference type="Proteomes" id="UP001318040"/>
    </source>
</evidence>
<feature type="domain" description="Ras-GEF" evidence="5">
    <location>
        <begin position="726"/>
        <end position="950"/>
    </location>
</feature>
<evidence type="ECO:0000259" key="6">
    <source>
        <dbReference type="PROSITE" id="PS50212"/>
    </source>
</evidence>
<proteinExistence type="predicted"/>
<sequence length="961" mass="103433">MAEKMDKADRSLTERLMGRLHPPRLSRNLSLRRENTAAAASRGGAAGGAHTIARIPLAGGDHRRPHTACELERPEEREEQRAAAGAATGRAVSACDMAVAGTPLAEEGATGTPGEAGRRPLPPSPPENKLYSRLSLLQTEARLSLRYLTMAVERAAREQVCGAAGRVLESVSNMLVCEGMPSNSVQEAAVCSALARLLHWADQHALTSRAFPSVDTALQQLATDLNAATQELIDWLATEPGRQIGRSNDDITAPPKPPRPPGLTFLNTYSPPMLPAKSWRTPGGSVRNGENRETFLGDVTSLPTPCELMALDHQSISAVNSGHGTGSDVIGEASPPPLPEKKAHVQTYIQMCRDYKTPDATSFIAMRPINYRLMPDIQDIQATVGDPPNPRTASAQAAPPPVHERAPLRVVGGAPQPPSPGERNDSPSGSHADGRPGPSTASGEATSDAGAGPVSPSGGRECGPGGGDRSPGDLPAVVDETPVAPAGEDGDDGRSSGSGRAAGTGDGQGEAVEEAPGVDAARSATSKSPAGEGVPTTGGASPPVATPCSEQEELFLVDYQEIIRRLVLKSQVDSGPDLKGGSQDILIVHATMADKKQYLVFCEAFIVTYRTFISSEGLLRKLIMRYRHLSRTEDAAHTRARRNTLSLLLRVADDLCVSELTDEVVCSLAGVVCACVTGGDLPLARPLRDTLVTRVTARRAHAQATSGTPLASLAVSARPASVHDFHSLELAEQLTLLDSELLQKIEIPEVLLWAKDQNDEKSPNLTRFTEHFNAVSYWAQTVLIQADKQSERERLAHKFLKIMKHLRRLNNYNSYLALLSALEASAIARLTWPKSVTETMAEFRQLIDSSGSFSNYRSALEKAQPPCLPYLGLILQDLTFVHMGNPDLIAGRVNFSKRWQQFNILQSLRTFLHCRYEFQRVDAVLSCFDGFTARLGEESLYELSLAIKPRARRRHCDQLTA</sequence>
<evidence type="ECO:0000256" key="2">
    <source>
        <dbReference type="ARBA" id="ARBA00083313"/>
    </source>
</evidence>
<feature type="region of interest" description="Disordered" evidence="4">
    <location>
        <begin position="319"/>
        <end position="341"/>
    </location>
</feature>
<evidence type="ECO:0000313" key="8">
    <source>
        <dbReference type="RefSeq" id="XP_032802603.1"/>
    </source>
</evidence>
<dbReference type="Pfam" id="PF00617">
    <property type="entry name" value="RasGEF"/>
    <property type="match status" value="1"/>
</dbReference>
<organism evidence="7 8">
    <name type="scientific">Petromyzon marinus</name>
    <name type="common">Sea lamprey</name>
    <dbReference type="NCBI Taxonomy" id="7757"/>
    <lineage>
        <taxon>Eukaryota</taxon>
        <taxon>Metazoa</taxon>
        <taxon>Chordata</taxon>
        <taxon>Craniata</taxon>
        <taxon>Vertebrata</taxon>
        <taxon>Cyclostomata</taxon>
        <taxon>Hyperoartia</taxon>
        <taxon>Petromyzontiformes</taxon>
        <taxon>Petromyzontidae</taxon>
        <taxon>Petromyzon</taxon>
    </lineage>
</organism>
<feature type="compositionally biased region" description="Basic and acidic residues" evidence="4">
    <location>
        <begin position="1"/>
        <end position="17"/>
    </location>
</feature>